<keyword evidence="2" id="KW-1185">Reference proteome</keyword>
<organism evidence="1 2">
    <name type="scientific">Hymenobacter montanus</name>
    <dbReference type="NCBI Taxonomy" id="2771359"/>
    <lineage>
        <taxon>Bacteria</taxon>
        <taxon>Pseudomonadati</taxon>
        <taxon>Bacteroidota</taxon>
        <taxon>Cytophagia</taxon>
        <taxon>Cytophagales</taxon>
        <taxon>Hymenobacteraceae</taxon>
        <taxon>Hymenobacter</taxon>
    </lineage>
</organism>
<proteinExistence type="predicted"/>
<dbReference type="RefSeq" id="WP_191006546.1">
    <property type="nucleotide sequence ID" value="NZ_JACXAD010000022.1"/>
</dbReference>
<sequence length="124" mass="13372">MKKEQLLSHLPGRQDLALLVFLGLGAFAAQGQAINYSPTSVTNTSATYMPLGSTSTAIVVNDLDDANSAPQSIGFTFNYNGQSFTQFILNTNVMGVEQKGQIMTKENFAKKSAKRPFPGCFAPF</sequence>
<accession>A0A927BH02</accession>
<comment type="caution">
    <text evidence="1">The sequence shown here is derived from an EMBL/GenBank/DDBJ whole genome shotgun (WGS) entry which is preliminary data.</text>
</comment>
<reference evidence="1" key="1">
    <citation type="submission" date="2020-09" db="EMBL/GenBank/DDBJ databases">
        <authorList>
            <person name="Kim M.K."/>
        </authorList>
    </citation>
    <scope>NUCLEOTIDE SEQUENCE</scope>
    <source>
        <strain evidence="1">BT664</strain>
    </source>
</reference>
<dbReference type="AlphaFoldDB" id="A0A927BH02"/>
<dbReference type="EMBL" id="JACXAD010000022">
    <property type="protein sequence ID" value="MBD2769738.1"/>
    <property type="molecule type" value="Genomic_DNA"/>
</dbReference>
<gene>
    <name evidence="1" type="ORF">IC235_17750</name>
</gene>
<dbReference type="Proteomes" id="UP000612233">
    <property type="component" value="Unassembled WGS sequence"/>
</dbReference>
<name>A0A927BH02_9BACT</name>
<evidence type="ECO:0000313" key="1">
    <source>
        <dbReference type="EMBL" id="MBD2769738.1"/>
    </source>
</evidence>
<evidence type="ECO:0000313" key="2">
    <source>
        <dbReference type="Proteomes" id="UP000612233"/>
    </source>
</evidence>
<protein>
    <submittedName>
        <fullName evidence="1">Uncharacterized protein</fullName>
    </submittedName>
</protein>